<evidence type="ECO:0008006" key="4">
    <source>
        <dbReference type="Google" id="ProtNLM"/>
    </source>
</evidence>
<feature type="transmembrane region" description="Helical" evidence="1">
    <location>
        <begin position="15"/>
        <end position="35"/>
    </location>
</feature>
<gene>
    <name evidence="2" type="ORF">GCM10009804_15150</name>
</gene>
<reference evidence="2 3" key="1">
    <citation type="journal article" date="2019" name="Int. J. Syst. Evol. Microbiol.">
        <title>The Global Catalogue of Microorganisms (GCM) 10K type strain sequencing project: providing services to taxonomists for standard genome sequencing and annotation.</title>
        <authorList>
            <consortium name="The Broad Institute Genomics Platform"/>
            <consortium name="The Broad Institute Genome Sequencing Center for Infectious Disease"/>
            <person name="Wu L."/>
            <person name="Ma J."/>
        </authorList>
    </citation>
    <scope>NUCLEOTIDE SEQUENCE [LARGE SCALE GENOMIC DNA]</scope>
    <source>
        <strain evidence="2 3">JCM 15572</strain>
    </source>
</reference>
<keyword evidence="1" id="KW-0472">Membrane</keyword>
<keyword evidence="1" id="KW-1133">Transmembrane helix</keyword>
<sequence length="75" mass="8735">MAIHFIPLAVIFGDWSYFVLCLVQVTGLVLMIRVLRRAEYATSRWACPWIAATFLLFALVSAIVFLLRHGYPYWR</sequence>
<comment type="caution">
    <text evidence="2">The sequence shown here is derived from an EMBL/GenBank/DDBJ whole genome shotgun (WGS) entry which is preliminary data.</text>
</comment>
<feature type="transmembrane region" description="Helical" evidence="1">
    <location>
        <begin position="47"/>
        <end position="67"/>
    </location>
</feature>
<organism evidence="2 3">
    <name type="scientific">Kribbella hippodromi</name>
    <dbReference type="NCBI Taxonomy" id="434347"/>
    <lineage>
        <taxon>Bacteria</taxon>
        <taxon>Bacillati</taxon>
        <taxon>Actinomycetota</taxon>
        <taxon>Actinomycetes</taxon>
        <taxon>Propionibacteriales</taxon>
        <taxon>Kribbellaceae</taxon>
        <taxon>Kribbella</taxon>
    </lineage>
</organism>
<keyword evidence="3" id="KW-1185">Reference proteome</keyword>
<proteinExistence type="predicted"/>
<keyword evidence="1" id="KW-0812">Transmembrane</keyword>
<dbReference type="EMBL" id="BAAAPH010000004">
    <property type="protein sequence ID" value="GAA1559291.1"/>
    <property type="molecule type" value="Genomic_DNA"/>
</dbReference>
<evidence type="ECO:0000313" key="2">
    <source>
        <dbReference type="EMBL" id="GAA1559291.1"/>
    </source>
</evidence>
<accession>A0ABN2CM74</accession>
<evidence type="ECO:0000313" key="3">
    <source>
        <dbReference type="Proteomes" id="UP001501705"/>
    </source>
</evidence>
<dbReference type="Proteomes" id="UP001501705">
    <property type="component" value="Unassembled WGS sequence"/>
</dbReference>
<evidence type="ECO:0000256" key="1">
    <source>
        <dbReference type="SAM" id="Phobius"/>
    </source>
</evidence>
<name>A0ABN2CM74_9ACTN</name>
<protein>
    <recommendedName>
        <fullName evidence="4">Cardiolipin synthase N-terminal domain-containing protein</fullName>
    </recommendedName>
</protein>